<dbReference type="EMBL" id="JACBYW010000001">
    <property type="protein sequence ID" value="NYH77683.1"/>
    <property type="molecule type" value="Genomic_DNA"/>
</dbReference>
<dbReference type="GO" id="GO:1902201">
    <property type="term" value="P:negative regulation of bacterial-type flagellum-dependent cell motility"/>
    <property type="evidence" value="ECO:0007669"/>
    <property type="project" value="TreeGrafter"/>
</dbReference>
<dbReference type="Gene3D" id="3.30.70.270">
    <property type="match status" value="1"/>
</dbReference>
<proteinExistence type="predicted"/>
<gene>
    <name evidence="2" type="ORF">FHR84_000997</name>
</gene>
<dbReference type="PANTHER" id="PTHR45138">
    <property type="entry name" value="REGULATORY COMPONENTS OF SENSORY TRANSDUCTION SYSTEM"/>
    <property type="match status" value="1"/>
</dbReference>
<dbReference type="InterPro" id="IPR050469">
    <property type="entry name" value="Diguanylate_Cyclase"/>
</dbReference>
<evidence type="ECO:0000313" key="2">
    <source>
        <dbReference type="EMBL" id="NYH77683.1"/>
    </source>
</evidence>
<dbReference type="RefSeq" id="WP_179534171.1">
    <property type="nucleotide sequence ID" value="NZ_JACBYW010000001.1"/>
</dbReference>
<dbReference type="CDD" id="cd01949">
    <property type="entry name" value="GGDEF"/>
    <property type="match status" value="1"/>
</dbReference>
<protein>
    <submittedName>
        <fullName evidence="2">Diguanylate cyclase (GGDEF)-like protein</fullName>
    </submittedName>
</protein>
<dbReference type="Proteomes" id="UP000548304">
    <property type="component" value="Unassembled WGS sequence"/>
</dbReference>
<dbReference type="InterPro" id="IPR043128">
    <property type="entry name" value="Rev_trsase/Diguanyl_cyclase"/>
</dbReference>
<dbReference type="PROSITE" id="PS50887">
    <property type="entry name" value="GGDEF"/>
    <property type="match status" value="1"/>
</dbReference>
<dbReference type="NCBIfam" id="TIGR00254">
    <property type="entry name" value="GGDEF"/>
    <property type="match status" value="1"/>
</dbReference>
<dbReference type="GO" id="GO:0052621">
    <property type="term" value="F:diguanylate cyclase activity"/>
    <property type="evidence" value="ECO:0007669"/>
    <property type="project" value="TreeGrafter"/>
</dbReference>
<keyword evidence="3" id="KW-1185">Reference proteome</keyword>
<evidence type="ECO:0000259" key="1">
    <source>
        <dbReference type="PROSITE" id="PS50887"/>
    </source>
</evidence>
<dbReference type="PANTHER" id="PTHR45138:SF9">
    <property type="entry name" value="DIGUANYLATE CYCLASE DGCM-RELATED"/>
    <property type="match status" value="1"/>
</dbReference>
<dbReference type="SMART" id="SM00267">
    <property type="entry name" value="GGDEF"/>
    <property type="match status" value="1"/>
</dbReference>
<accession>A0A852Z654</accession>
<sequence>MRNVLPAAATAAVLGCWLVDRVRSERALVRERRSHRIALADQRERHRRELGEVEQRHRSDIAEALTDPVTGLPTRRAWEPTVSARLHAPCEIALLDLDGFKRINDTHGHAVGDQLLNLVAKRLRRALGPDAALGRVGGDEIVMAVRPGVDWERVTAAVTTEAGIAGAAAVRVGVSIGVYRTDGKNGPGLTHALRSADTAMYRAKRLGGGWQPAVEPRSEMASLPRVA</sequence>
<dbReference type="InterPro" id="IPR029787">
    <property type="entry name" value="Nucleotide_cyclase"/>
</dbReference>
<dbReference type="InterPro" id="IPR000160">
    <property type="entry name" value="GGDEF_dom"/>
</dbReference>
<feature type="domain" description="GGDEF" evidence="1">
    <location>
        <begin position="88"/>
        <end position="216"/>
    </location>
</feature>
<dbReference type="GO" id="GO:0005886">
    <property type="term" value="C:plasma membrane"/>
    <property type="evidence" value="ECO:0007669"/>
    <property type="project" value="TreeGrafter"/>
</dbReference>
<organism evidence="2 3">
    <name type="scientific">Actinopolyspora biskrensis</name>
    <dbReference type="NCBI Taxonomy" id="1470178"/>
    <lineage>
        <taxon>Bacteria</taxon>
        <taxon>Bacillati</taxon>
        <taxon>Actinomycetota</taxon>
        <taxon>Actinomycetes</taxon>
        <taxon>Actinopolysporales</taxon>
        <taxon>Actinopolysporaceae</taxon>
        <taxon>Actinopolyspora</taxon>
    </lineage>
</organism>
<dbReference type="GO" id="GO:0043709">
    <property type="term" value="P:cell adhesion involved in single-species biofilm formation"/>
    <property type="evidence" value="ECO:0007669"/>
    <property type="project" value="TreeGrafter"/>
</dbReference>
<reference evidence="2 3" key="1">
    <citation type="submission" date="2020-07" db="EMBL/GenBank/DDBJ databases">
        <title>Genomic Encyclopedia of Type Strains, Phase III (KMG-III): the genomes of soil and plant-associated and newly described type strains.</title>
        <authorList>
            <person name="Whitman W."/>
        </authorList>
    </citation>
    <scope>NUCLEOTIDE SEQUENCE [LARGE SCALE GENOMIC DNA]</scope>
    <source>
        <strain evidence="2 3">CECT 8576</strain>
    </source>
</reference>
<comment type="caution">
    <text evidence="2">The sequence shown here is derived from an EMBL/GenBank/DDBJ whole genome shotgun (WGS) entry which is preliminary data.</text>
</comment>
<dbReference type="PROSITE" id="PS51257">
    <property type="entry name" value="PROKAR_LIPOPROTEIN"/>
    <property type="match status" value="1"/>
</dbReference>
<name>A0A852Z654_9ACTN</name>
<dbReference type="AlphaFoldDB" id="A0A852Z654"/>
<dbReference type="SUPFAM" id="SSF55073">
    <property type="entry name" value="Nucleotide cyclase"/>
    <property type="match status" value="1"/>
</dbReference>
<dbReference type="Pfam" id="PF00990">
    <property type="entry name" value="GGDEF"/>
    <property type="match status" value="1"/>
</dbReference>
<evidence type="ECO:0000313" key="3">
    <source>
        <dbReference type="Proteomes" id="UP000548304"/>
    </source>
</evidence>